<dbReference type="EMBL" id="JAUDZG010000008">
    <property type="protein sequence ID" value="KAK3301868.1"/>
    <property type="molecule type" value="Genomic_DNA"/>
</dbReference>
<proteinExistence type="predicted"/>
<dbReference type="Proteomes" id="UP001273166">
    <property type="component" value="Unassembled WGS sequence"/>
</dbReference>
<accession>A0AAJ0GKZ6</accession>
<keyword evidence="2" id="KW-1185">Reference proteome</keyword>
<reference evidence="1" key="1">
    <citation type="journal article" date="2023" name="Mol. Phylogenet. Evol.">
        <title>Genome-scale phylogeny and comparative genomics of the fungal order Sordariales.</title>
        <authorList>
            <person name="Hensen N."/>
            <person name="Bonometti L."/>
            <person name="Westerberg I."/>
            <person name="Brannstrom I.O."/>
            <person name="Guillou S."/>
            <person name="Cros-Aarteil S."/>
            <person name="Calhoun S."/>
            <person name="Haridas S."/>
            <person name="Kuo A."/>
            <person name="Mondo S."/>
            <person name="Pangilinan J."/>
            <person name="Riley R."/>
            <person name="LaButti K."/>
            <person name="Andreopoulos B."/>
            <person name="Lipzen A."/>
            <person name="Chen C."/>
            <person name="Yan M."/>
            <person name="Daum C."/>
            <person name="Ng V."/>
            <person name="Clum A."/>
            <person name="Steindorff A."/>
            <person name="Ohm R.A."/>
            <person name="Martin F."/>
            <person name="Silar P."/>
            <person name="Natvig D.O."/>
            <person name="Lalanne C."/>
            <person name="Gautier V."/>
            <person name="Ament-Velasquez S.L."/>
            <person name="Kruys A."/>
            <person name="Hutchinson M.I."/>
            <person name="Powell A.J."/>
            <person name="Barry K."/>
            <person name="Miller A.N."/>
            <person name="Grigoriev I.V."/>
            <person name="Debuchy R."/>
            <person name="Gladieux P."/>
            <person name="Hiltunen Thoren M."/>
            <person name="Johannesson H."/>
        </authorList>
    </citation>
    <scope>NUCLEOTIDE SEQUENCE</scope>
    <source>
        <strain evidence="1">CBS 333.67</strain>
    </source>
</reference>
<dbReference type="GeneID" id="87882942"/>
<sequence>MKVSAEPFATTASSLGSYLRVFDNLIARSDVHVLQVEEPDPRGAAAIRAITYNDILIAAKILRSNPTLTLDEAAEQLWARLGTTCSARQPRLTMRVSVRAMFMIDCTGPVDGWLPNERFDDLASRVFPRALAISTAAKEAMNDRKSMKAWKLKARFRLHCRGTDNLARHLLLDLSHPDGADPVYRSLYWLSQGPTGPWEARRSLQGS</sequence>
<evidence type="ECO:0000313" key="1">
    <source>
        <dbReference type="EMBL" id="KAK3301868.1"/>
    </source>
</evidence>
<dbReference type="RefSeq" id="XP_062717648.1">
    <property type="nucleotide sequence ID" value="XM_062864113.1"/>
</dbReference>
<evidence type="ECO:0000313" key="2">
    <source>
        <dbReference type="Proteomes" id="UP001273166"/>
    </source>
</evidence>
<organism evidence="1 2">
    <name type="scientific">Chaetomium strumarium</name>
    <dbReference type="NCBI Taxonomy" id="1170767"/>
    <lineage>
        <taxon>Eukaryota</taxon>
        <taxon>Fungi</taxon>
        <taxon>Dikarya</taxon>
        <taxon>Ascomycota</taxon>
        <taxon>Pezizomycotina</taxon>
        <taxon>Sordariomycetes</taxon>
        <taxon>Sordariomycetidae</taxon>
        <taxon>Sordariales</taxon>
        <taxon>Chaetomiaceae</taxon>
        <taxon>Chaetomium</taxon>
    </lineage>
</organism>
<reference evidence="1" key="2">
    <citation type="submission" date="2023-06" db="EMBL/GenBank/DDBJ databases">
        <authorList>
            <consortium name="Lawrence Berkeley National Laboratory"/>
            <person name="Mondo S.J."/>
            <person name="Hensen N."/>
            <person name="Bonometti L."/>
            <person name="Westerberg I."/>
            <person name="Brannstrom I.O."/>
            <person name="Guillou S."/>
            <person name="Cros-Aarteil S."/>
            <person name="Calhoun S."/>
            <person name="Haridas S."/>
            <person name="Kuo A."/>
            <person name="Pangilinan J."/>
            <person name="Riley R."/>
            <person name="Labutti K."/>
            <person name="Andreopoulos B."/>
            <person name="Lipzen A."/>
            <person name="Chen C."/>
            <person name="Yanf M."/>
            <person name="Daum C."/>
            <person name="Ng V."/>
            <person name="Clum A."/>
            <person name="Steindorff A."/>
            <person name="Ohm R."/>
            <person name="Martin F."/>
            <person name="Silar P."/>
            <person name="Natvig D."/>
            <person name="Lalanne C."/>
            <person name="Gautier V."/>
            <person name="Ament-Velasquez S.L."/>
            <person name="Kruys A."/>
            <person name="Hutchinson M.I."/>
            <person name="Powell A.J."/>
            <person name="Barry K."/>
            <person name="Miller A.N."/>
            <person name="Grigoriev I.V."/>
            <person name="Debuchy R."/>
            <person name="Gladieux P."/>
            <person name="Thoren M.H."/>
            <person name="Johannesson H."/>
        </authorList>
    </citation>
    <scope>NUCLEOTIDE SEQUENCE</scope>
    <source>
        <strain evidence="1">CBS 333.67</strain>
    </source>
</reference>
<dbReference type="AlphaFoldDB" id="A0AAJ0GKZ6"/>
<gene>
    <name evidence="1" type="ORF">B0T15DRAFT_325805</name>
</gene>
<name>A0AAJ0GKZ6_9PEZI</name>
<protein>
    <submittedName>
        <fullName evidence="1">Uncharacterized protein</fullName>
    </submittedName>
</protein>
<comment type="caution">
    <text evidence="1">The sequence shown here is derived from an EMBL/GenBank/DDBJ whole genome shotgun (WGS) entry which is preliminary data.</text>
</comment>